<accession>X1B9I3</accession>
<dbReference type="SUPFAM" id="SSF90257">
    <property type="entry name" value="Myosin rod fragments"/>
    <property type="match status" value="1"/>
</dbReference>
<protein>
    <recommendedName>
        <fullName evidence="3">RecF/RecN/SMC N-terminal domain-containing protein</fullName>
    </recommendedName>
</protein>
<evidence type="ECO:0000313" key="2">
    <source>
        <dbReference type="EMBL" id="GAG91760.1"/>
    </source>
</evidence>
<sequence>QSPFFKIQRKDDGDFKKISVHEVQKLISEFNINPDNQFAFVSQGKIDAIKHLKPTQLCSFLEEGIGIKTLREEILQQKNNVLNLNNDLHSLKSRKTTLNISLELLNPKIERLKKKNKLLDIKKKFNDELLWANRDKLEKEIITFEEIVKNVKLVLEGIKKKKESSDKEINALSNKISSKEHNINKLSKQLGELGYKKQDLIAKIQNWQKDKILAKQELDSLSNKIDEIQKLVNNFEQQKSSLENEIKVIKTESRNAGLQIDKLITEQNQLI</sequence>
<reference evidence="2" key="1">
    <citation type="journal article" date="2014" name="Front. Microbiol.">
        <title>High frequency of phylogenetically diverse reductive dehalogenase-homologous genes in deep subseafloor sedimentary metagenomes.</title>
        <authorList>
            <person name="Kawai M."/>
            <person name="Futagami T."/>
            <person name="Toyoda A."/>
            <person name="Takaki Y."/>
            <person name="Nishi S."/>
            <person name="Hori S."/>
            <person name="Arai W."/>
            <person name="Tsubouchi T."/>
            <person name="Morono Y."/>
            <person name="Uchiyama I."/>
            <person name="Ito T."/>
            <person name="Fujiyama A."/>
            <person name="Inagaki F."/>
            <person name="Takami H."/>
        </authorList>
    </citation>
    <scope>NUCLEOTIDE SEQUENCE</scope>
    <source>
        <strain evidence="2">Expedition CK06-06</strain>
    </source>
</reference>
<dbReference type="Gene3D" id="1.20.5.340">
    <property type="match status" value="1"/>
</dbReference>
<keyword evidence="1" id="KW-0175">Coiled coil</keyword>
<feature type="coiled-coil region" evidence="1">
    <location>
        <begin position="67"/>
        <end position="94"/>
    </location>
</feature>
<dbReference type="AlphaFoldDB" id="X1B9I3"/>
<evidence type="ECO:0000256" key="1">
    <source>
        <dbReference type="SAM" id="Coils"/>
    </source>
</evidence>
<comment type="caution">
    <text evidence="2">The sequence shown here is derived from an EMBL/GenBank/DDBJ whole genome shotgun (WGS) entry which is preliminary data.</text>
</comment>
<feature type="non-terminal residue" evidence="2">
    <location>
        <position position="1"/>
    </location>
</feature>
<feature type="coiled-coil region" evidence="1">
    <location>
        <begin position="155"/>
        <end position="252"/>
    </location>
</feature>
<dbReference type="Gene3D" id="3.40.50.300">
    <property type="entry name" value="P-loop containing nucleotide triphosphate hydrolases"/>
    <property type="match status" value="1"/>
</dbReference>
<evidence type="ECO:0008006" key="3">
    <source>
        <dbReference type="Google" id="ProtNLM"/>
    </source>
</evidence>
<organism evidence="2">
    <name type="scientific">marine sediment metagenome</name>
    <dbReference type="NCBI Taxonomy" id="412755"/>
    <lineage>
        <taxon>unclassified sequences</taxon>
        <taxon>metagenomes</taxon>
        <taxon>ecological metagenomes</taxon>
    </lineage>
</organism>
<feature type="non-terminal residue" evidence="2">
    <location>
        <position position="271"/>
    </location>
</feature>
<name>X1B9I3_9ZZZZ</name>
<dbReference type="InterPro" id="IPR027417">
    <property type="entry name" value="P-loop_NTPase"/>
</dbReference>
<proteinExistence type="predicted"/>
<gene>
    <name evidence="2" type="ORF">S01H4_50448</name>
</gene>
<dbReference type="SUPFAM" id="SSF52540">
    <property type="entry name" value="P-loop containing nucleoside triphosphate hydrolases"/>
    <property type="match status" value="1"/>
</dbReference>
<dbReference type="EMBL" id="BART01028643">
    <property type="protein sequence ID" value="GAG91760.1"/>
    <property type="molecule type" value="Genomic_DNA"/>
</dbReference>